<dbReference type="CDD" id="cd04276">
    <property type="entry name" value="ZnMc_MMP_like_2"/>
    <property type="match status" value="1"/>
</dbReference>
<feature type="signal peptide" evidence="1">
    <location>
        <begin position="1"/>
        <end position="31"/>
    </location>
</feature>
<dbReference type="Pfam" id="PF17148">
    <property type="entry name" value="DUF5117"/>
    <property type="match status" value="1"/>
</dbReference>
<comment type="caution">
    <text evidence="4">The sequence shown here is derived from an EMBL/GenBank/DDBJ whole genome shotgun (WGS) entry which is preliminary data.</text>
</comment>
<dbReference type="InterPro" id="IPR032534">
    <property type="entry name" value="EcxA_zinc-bd"/>
</dbReference>
<dbReference type="SUPFAM" id="SSF55486">
    <property type="entry name" value="Metalloproteases ('zincins'), catalytic domain"/>
    <property type="match status" value="1"/>
</dbReference>
<name>A0A3M0AJ28_9GAMM</name>
<gene>
    <name evidence="4" type="ORF">DFR27_0515</name>
</gene>
<dbReference type="EMBL" id="REFJ01000001">
    <property type="protein sequence ID" value="RMA82565.1"/>
    <property type="molecule type" value="Genomic_DNA"/>
</dbReference>
<evidence type="ECO:0000256" key="1">
    <source>
        <dbReference type="SAM" id="SignalP"/>
    </source>
</evidence>
<feature type="domain" description="DUF5117" evidence="3">
    <location>
        <begin position="98"/>
        <end position="280"/>
    </location>
</feature>
<dbReference type="AlphaFoldDB" id="A0A3M0AJ28"/>
<dbReference type="Pfam" id="PF16313">
    <property type="entry name" value="DUF4953"/>
    <property type="match status" value="1"/>
</dbReference>
<protein>
    <submittedName>
        <fullName evidence="4">Uncharacterized protein DUF5117</fullName>
    </submittedName>
</protein>
<organism evidence="4 5">
    <name type="scientific">Umboniibacter marinipuniceus</name>
    <dbReference type="NCBI Taxonomy" id="569599"/>
    <lineage>
        <taxon>Bacteria</taxon>
        <taxon>Pseudomonadati</taxon>
        <taxon>Pseudomonadota</taxon>
        <taxon>Gammaproteobacteria</taxon>
        <taxon>Cellvibrionales</taxon>
        <taxon>Cellvibrionaceae</taxon>
        <taxon>Umboniibacter</taxon>
    </lineage>
</organism>
<evidence type="ECO:0000259" key="3">
    <source>
        <dbReference type="Pfam" id="PF17148"/>
    </source>
</evidence>
<dbReference type="PANTHER" id="PTHR38478">
    <property type="entry name" value="PEPTIDASE M1A AND M12B"/>
    <property type="match status" value="1"/>
</dbReference>
<dbReference type="OrthoDB" id="9776599at2"/>
<evidence type="ECO:0000313" key="5">
    <source>
        <dbReference type="Proteomes" id="UP000267187"/>
    </source>
</evidence>
<evidence type="ECO:0000259" key="2">
    <source>
        <dbReference type="Pfam" id="PF16313"/>
    </source>
</evidence>
<dbReference type="InterPro" id="IPR024079">
    <property type="entry name" value="MetalloPept_cat_dom_sf"/>
</dbReference>
<evidence type="ECO:0000313" key="4">
    <source>
        <dbReference type="EMBL" id="RMA82565.1"/>
    </source>
</evidence>
<reference evidence="4 5" key="1">
    <citation type="submission" date="2018-10" db="EMBL/GenBank/DDBJ databases">
        <title>Genomic Encyclopedia of Type Strains, Phase IV (KMG-IV): sequencing the most valuable type-strain genomes for metagenomic binning, comparative biology and taxonomic classification.</title>
        <authorList>
            <person name="Goeker M."/>
        </authorList>
    </citation>
    <scope>NUCLEOTIDE SEQUENCE [LARGE SCALE GENOMIC DNA]</scope>
    <source>
        <strain evidence="4 5">DSM 25080</strain>
    </source>
</reference>
<dbReference type="PANTHER" id="PTHR38478:SF1">
    <property type="entry name" value="ZINC DEPENDENT METALLOPROTEASE DOMAIN LIPOPROTEIN"/>
    <property type="match status" value="1"/>
</dbReference>
<keyword evidence="1" id="KW-0732">Signal</keyword>
<dbReference type="PROSITE" id="PS51257">
    <property type="entry name" value="PROKAR_LIPOPROTEIN"/>
    <property type="match status" value="1"/>
</dbReference>
<dbReference type="GO" id="GO:0008237">
    <property type="term" value="F:metallopeptidase activity"/>
    <property type="evidence" value="ECO:0007669"/>
    <property type="project" value="InterPro"/>
</dbReference>
<keyword evidence="5" id="KW-1185">Reference proteome</keyword>
<dbReference type="InterPro" id="IPR034032">
    <property type="entry name" value="Zn_MMP-like_bac"/>
</dbReference>
<dbReference type="InterPro" id="IPR033413">
    <property type="entry name" value="DUF5117"/>
</dbReference>
<accession>A0A3M0AJ28</accession>
<dbReference type="RefSeq" id="WP_121875887.1">
    <property type="nucleotide sequence ID" value="NZ_REFJ01000001.1"/>
</dbReference>
<sequence length="843" mass="93037">MNIINAKLQRLMALSAAALVLSACSDGPAPAPDLDEESIAALTEDAEVFEGFFTAYRDPESGSVHLLINEDQLSEEFIYTAQTANGVVEAGQFTGAYVGNSVLTAERYYNRIEFVAQNTSFYFDPDNALSRAADANISNAILAVAEIVAEDEETGDILVNIDGLLLSESLQQVSDSDNPVTGGLDGDKSKVLAIRSYPDNTDFEVEYVYSGGEPSWSEDITDSRAISIRMLHSFVAMPDNDFTPRFADSRVGTFDTQVTDLTSTSSTPYRDLVHRWNLVKQDPSAELSDPVEPIVWWIENTTPVEWRELIMSAGLEWNKAFEKAGFSNAVEIKIQPDDADWDAGDIRYNVLRWTSSPTPPFGGYGPSFVNPRTGQIIGADIMLEASFLNRRRIISRWLAEGMNSPEDLSKQLDHLAGHTCSLGNHMQSANLSAFAFADFAAAEGMTAAEMTEQIVHDSMHYLILHEMGHTLGMNHNMKATQYLSPEESFDLEVVNEKGLAASVMDYPSVNFAPRGSEQTRFYAVTPGPYDAWFIKFSYSPELNDPAAMAAHLAKSTADDLIFGNDADDMRAPGWGIDPRVNIYDMSNDAVKYSELRMGLVRDVLDNMSPADVENGQSYDDLVVAIEAMMGEWRSAGNVTSRYVGGVYVDRALRGQEGATQPYEPVAEARQREAMALLAKYHFAPDAMEMNPEVIAHAQRMRRGFNNFGAPEDPKLHGAILAGQSGLLDHLLHPAVLQRLVDTTLYGNTFTVDEMMDELNSAIFSEDKSGNINTTRQNLQVEYVNRLVEIAKNEEGAFPTQAVSMAVLQLHELKEHFAKNRSVNRSTKAHSINLVSLIERGLHA</sequence>
<feature type="domain" description="EcxA zinc-binding" evidence="2">
    <location>
        <begin position="449"/>
        <end position="767"/>
    </location>
</feature>
<feature type="chain" id="PRO_5018191610" evidence="1">
    <location>
        <begin position="32"/>
        <end position="843"/>
    </location>
</feature>
<dbReference type="Proteomes" id="UP000267187">
    <property type="component" value="Unassembled WGS sequence"/>
</dbReference>
<proteinExistence type="predicted"/>
<dbReference type="Gene3D" id="3.40.390.10">
    <property type="entry name" value="Collagenase (Catalytic Domain)"/>
    <property type="match status" value="1"/>
</dbReference>